<comment type="caution">
    <text evidence="1">The sequence shown here is derived from an EMBL/GenBank/DDBJ whole genome shotgun (WGS) entry which is preliminary data.</text>
</comment>
<organism evidence="1 2">
    <name type="scientific">Aeromonas diversa CDC 2478-85</name>
    <dbReference type="NCBI Taxonomy" id="1268237"/>
    <lineage>
        <taxon>Bacteria</taxon>
        <taxon>Pseudomonadati</taxon>
        <taxon>Pseudomonadota</taxon>
        <taxon>Gammaproteobacteria</taxon>
        <taxon>Aeromonadales</taxon>
        <taxon>Aeromonadaceae</taxon>
        <taxon>Aeromonas</taxon>
    </lineage>
</organism>
<name>N9TZ14_9GAMM</name>
<sequence>MRTLIPILTLWLAACASQEPLPLYQQMNGMDVQLANQALQQALQVRPRGETLTWSNPQNRHFGSLTPLRTFRLQSGLYCRDYREELYIGDRHQAWQDTACRHHSGRWLPLRG</sequence>
<dbReference type="RefSeq" id="WP_005355970.1">
    <property type="nucleotide sequence ID" value="NZ_APVG01000036.1"/>
</dbReference>
<evidence type="ECO:0000313" key="2">
    <source>
        <dbReference type="Proteomes" id="UP000023775"/>
    </source>
</evidence>
<accession>N9TZ14</accession>
<dbReference type="OrthoDB" id="5588054at2"/>
<dbReference type="PROSITE" id="PS51257">
    <property type="entry name" value="PROKAR_LIPOPROTEIN"/>
    <property type="match status" value="1"/>
</dbReference>
<evidence type="ECO:0000313" key="1">
    <source>
        <dbReference type="EMBL" id="ENY71359.1"/>
    </source>
</evidence>
<dbReference type="AlphaFoldDB" id="N9TZ14"/>
<keyword evidence="2" id="KW-1185">Reference proteome</keyword>
<proteinExistence type="predicted"/>
<dbReference type="EMBL" id="APVG01000036">
    <property type="protein sequence ID" value="ENY71359.1"/>
    <property type="molecule type" value="Genomic_DNA"/>
</dbReference>
<reference evidence="1 2" key="1">
    <citation type="journal article" date="2013" name="Genome Announc.">
        <title>Draft Genome Sequence of the Aeromonas diversa Type Strain.</title>
        <authorList>
            <person name="Farfan M."/>
            <person name="Spataro N."/>
            <person name="Sanglas A."/>
            <person name="Albarral V."/>
            <person name="Loren J.G."/>
            <person name="Bosch E."/>
            <person name="Fuste M.C."/>
        </authorList>
    </citation>
    <scope>NUCLEOTIDE SEQUENCE [LARGE SCALE GENOMIC DNA]</scope>
    <source>
        <strain evidence="1 2">2478-85</strain>
    </source>
</reference>
<dbReference type="PATRIC" id="fig|1268237.3.peg.2645"/>
<protein>
    <submittedName>
        <fullName evidence="1">17 kDa antigen</fullName>
    </submittedName>
</protein>
<gene>
    <name evidence="1" type="ORF">G114_13438</name>
</gene>
<dbReference type="Proteomes" id="UP000023775">
    <property type="component" value="Unassembled WGS sequence"/>
</dbReference>
<dbReference type="eggNOG" id="COG4520">
    <property type="taxonomic scope" value="Bacteria"/>
</dbReference>